<evidence type="ECO:0000313" key="3">
    <source>
        <dbReference type="EMBL" id="GBP10656.1"/>
    </source>
</evidence>
<organism evidence="3 4">
    <name type="scientific">Eumeta variegata</name>
    <name type="common">Bagworm moth</name>
    <name type="synonym">Eumeta japonica</name>
    <dbReference type="NCBI Taxonomy" id="151549"/>
    <lineage>
        <taxon>Eukaryota</taxon>
        <taxon>Metazoa</taxon>
        <taxon>Ecdysozoa</taxon>
        <taxon>Arthropoda</taxon>
        <taxon>Hexapoda</taxon>
        <taxon>Insecta</taxon>
        <taxon>Pterygota</taxon>
        <taxon>Neoptera</taxon>
        <taxon>Endopterygota</taxon>
        <taxon>Lepidoptera</taxon>
        <taxon>Glossata</taxon>
        <taxon>Ditrysia</taxon>
        <taxon>Tineoidea</taxon>
        <taxon>Psychidae</taxon>
        <taxon>Oiketicinae</taxon>
        <taxon>Eumeta</taxon>
    </lineage>
</organism>
<reference evidence="3 4" key="1">
    <citation type="journal article" date="2019" name="Commun. Biol.">
        <title>The bagworm genome reveals a unique fibroin gene that provides high tensile strength.</title>
        <authorList>
            <person name="Kono N."/>
            <person name="Nakamura H."/>
            <person name="Ohtoshi R."/>
            <person name="Tomita M."/>
            <person name="Numata K."/>
            <person name="Arakawa K."/>
        </authorList>
    </citation>
    <scope>NUCLEOTIDE SEQUENCE [LARGE SCALE GENOMIC DNA]</scope>
</reference>
<accession>A0A4C1T944</accession>
<feature type="compositionally biased region" description="Basic residues" evidence="1">
    <location>
        <begin position="18"/>
        <end position="28"/>
    </location>
</feature>
<dbReference type="Proteomes" id="UP000299102">
    <property type="component" value="Unassembled WGS sequence"/>
</dbReference>
<dbReference type="InterPro" id="IPR012337">
    <property type="entry name" value="RNaseH-like_sf"/>
</dbReference>
<dbReference type="InterPro" id="IPR008906">
    <property type="entry name" value="HATC_C_dom"/>
</dbReference>
<sequence length="416" mass="47240">MRTFLISKFTTPESNGNTRKRFQRRPAPTRRPSAQLEAPLPHWALWARAQGPVIEWGPLVPARLPNDNRYLVDLKKEKALHQKEVIEKLPKLTSYFTTTTGETSRTNASNMSGKYSGLQTRIKEKCEFATFVPCAGHSLNLVGVHAAGCVPEASQFFEIVQKVYNFFSGSTHRWNMLTEHLGSKKVVKSLSQTRWSARADAVSALHGGYKRIIEALITIANDTEQARETGDDALRINLVTSNHPPKKETRNLTTRTYLKEQDVEAHVRVFDGSAPSVQLNGKERFNVETFLPIIDTLSVHLKQRLSSYETSENEAPNGEQEVYNLLKQNKIEDTFPNVEIALRIFLSMMVTNCSGERSFSKLKRIKNELRSTMLQERLTSLSLMSIECDILNTIDFEEVINDFAHFKSRRVPLQST</sequence>
<dbReference type="SUPFAM" id="SSF53098">
    <property type="entry name" value="Ribonuclease H-like"/>
    <property type="match status" value="1"/>
</dbReference>
<dbReference type="PANTHER" id="PTHR45749:SF23">
    <property type="entry name" value="ZINC FINGER MYM-TYPE PROTEIN 1-LIKE"/>
    <property type="match status" value="1"/>
</dbReference>
<dbReference type="AlphaFoldDB" id="A0A4C1T944"/>
<evidence type="ECO:0000259" key="2">
    <source>
        <dbReference type="Pfam" id="PF05699"/>
    </source>
</evidence>
<name>A0A4C1T944_EUMVA</name>
<proteinExistence type="predicted"/>
<dbReference type="EMBL" id="BGZK01000042">
    <property type="protein sequence ID" value="GBP10656.1"/>
    <property type="molecule type" value="Genomic_DNA"/>
</dbReference>
<protein>
    <recommendedName>
        <fullName evidence="2">HAT C-terminal dimerisation domain-containing protein</fullName>
    </recommendedName>
</protein>
<keyword evidence="4" id="KW-1185">Reference proteome</keyword>
<feature type="region of interest" description="Disordered" evidence="1">
    <location>
        <begin position="9"/>
        <end position="34"/>
    </location>
</feature>
<dbReference type="STRING" id="151549.A0A4C1T944"/>
<dbReference type="OrthoDB" id="10063284at2759"/>
<evidence type="ECO:0000313" key="4">
    <source>
        <dbReference type="Proteomes" id="UP000299102"/>
    </source>
</evidence>
<dbReference type="PANTHER" id="PTHR45749">
    <property type="match status" value="1"/>
</dbReference>
<evidence type="ECO:0000256" key="1">
    <source>
        <dbReference type="SAM" id="MobiDB-lite"/>
    </source>
</evidence>
<gene>
    <name evidence="3" type="ORF">EVAR_6226_1</name>
</gene>
<dbReference type="Pfam" id="PF05699">
    <property type="entry name" value="Dimer_Tnp_hAT"/>
    <property type="match status" value="1"/>
</dbReference>
<feature type="domain" description="HAT C-terminal dimerisation" evidence="2">
    <location>
        <begin position="314"/>
        <end position="387"/>
    </location>
</feature>
<comment type="caution">
    <text evidence="3">The sequence shown here is derived from an EMBL/GenBank/DDBJ whole genome shotgun (WGS) entry which is preliminary data.</text>
</comment>
<dbReference type="GO" id="GO:0046983">
    <property type="term" value="F:protein dimerization activity"/>
    <property type="evidence" value="ECO:0007669"/>
    <property type="project" value="InterPro"/>
</dbReference>